<feature type="transmembrane region" description="Helical" evidence="5">
    <location>
        <begin position="172"/>
        <end position="190"/>
    </location>
</feature>
<feature type="transmembrane region" description="Helical" evidence="5">
    <location>
        <begin position="235"/>
        <end position="252"/>
    </location>
</feature>
<keyword evidence="2 5" id="KW-0812">Transmembrane</keyword>
<name>A0A6J7XST2_9ZZZZ</name>
<reference evidence="6" key="1">
    <citation type="submission" date="2020-05" db="EMBL/GenBank/DDBJ databases">
        <authorList>
            <person name="Chiriac C."/>
            <person name="Salcher M."/>
            <person name="Ghai R."/>
            <person name="Kavagutti S V."/>
        </authorList>
    </citation>
    <scope>NUCLEOTIDE SEQUENCE</scope>
</reference>
<evidence type="ECO:0000256" key="4">
    <source>
        <dbReference type="ARBA" id="ARBA00023136"/>
    </source>
</evidence>
<sequence length="280" mass="30030">MAGVTVVLKIAKRRGLALKLIKLFKSTHLGPSLLVSSIAFLFAYQFFTISKALIVFLTYLTGQFVVGWTNDLFDMSSDQVEMRTNKPVAMGEISQKIVKSSIFLSLLFCVGLSLTGPLGLKGGTLHLFAVGCGVSYNASLKSTVFSPIPYFLAFAALPATVYLGAGVAVPTWLVLAAGLFGVAAHFANVLKDMEVDRTSGTLGLPQRSGLTLTLIVIAITLIAIAIVLGEQIPSLRITIYTVTAISLVIIFLKSREVGFQVTMALALADVLLMISWVRPR</sequence>
<feature type="transmembrane region" description="Helical" evidence="5">
    <location>
        <begin position="29"/>
        <end position="47"/>
    </location>
</feature>
<keyword evidence="4 5" id="KW-0472">Membrane</keyword>
<feature type="transmembrane region" description="Helical" evidence="5">
    <location>
        <begin position="148"/>
        <end position="165"/>
    </location>
</feature>
<dbReference type="Gene3D" id="1.10.357.140">
    <property type="entry name" value="UbiA prenyltransferase"/>
    <property type="match status" value="1"/>
</dbReference>
<evidence type="ECO:0000256" key="5">
    <source>
        <dbReference type="SAM" id="Phobius"/>
    </source>
</evidence>
<dbReference type="GO" id="GO:0016020">
    <property type="term" value="C:membrane"/>
    <property type="evidence" value="ECO:0007669"/>
    <property type="project" value="UniProtKB-SubCell"/>
</dbReference>
<keyword evidence="3 5" id="KW-1133">Transmembrane helix</keyword>
<feature type="transmembrane region" description="Helical" evidence="5">
    <location>
        <begin position="210"/>
        <end position="228"/>
    </location>
</feature>
<dbReference type="Pfam" id="PF01040">
    <property type="entry name" value="UbiA"/>
    <property type="match status" value="1"/>
</dbReference>
<comment type="subcellular location">
    <subcellularLocation>
        <location evidence="1">Membrane</location>
        <topology evidence="1">Multi-pass membrane protein</topology>
    </subcellularLocation>
</comment>
<dbReference type="EMBL" id="CAFBSG010000018">
    <property type="protein sequence ID" value="CAB5240842.1"/>
    <property type="molecule type" value="Genomic_DNA"/>
</dbReference>
<feature type="transmembrane region" description="Helical" evidence="5">
    <location>
        <begin position="53"/>
        <end position="73"/>
    </location>
</feature>
<accession>A0A6J7XST2</accession>
<evidence type="ECO:0000256" key="3">
    <source>
        <dbReference type="ARBA" id="ARBA00022989"/>
    </source>
</evidence>
<feature type="transmembrane region" description="Helical" evidence="5">
    <location>
        <begin position="102"/>
        <end position="120"/>
    </location>
</feature>
<proteinExistence type="predicted"/>
<dbReference type="InterPro" id="IPR044878">
    <property type="entry name" value="UbiA_sf"/>
</dbReference>
<dbReference type="AlphaFoldDB" id="A0A6J7XST2"/>
<evidence type="ECO:0000256" key="1">
    <source>
        <dbReference type="ARBA" id="ARBA00004141"/>
    </source>
</evidence>
<dbReference type="GO" id="GO:0016765">
    <property type="term" value="F:transferase activity, transferring alkyl or aryl (other than methyl) groups"/>
    <property type="evidence" value="ECO:0007669"/>
    <property type="project" value="InterPro"/>
</dbReference>
<organism evidence="6">
    <name type="scientific">freshwater metagenome</name>
    <dbReference type="NCBI Taxonomy" id="449393"/>
    <lineage>
        <taxon>unclassified sequences</taxon>
        <taxon>metagenomes</taxon>
        <taxon>ecological metagenomes</taxon>
    </lineage>
</organism>
<dbReference type="InterPro" id="IPR000537">
    <property type="entry name" value="UbiA_prenyltransferase"/>
</dbReference>
<feature type="transmembrane region" description="Helical" evidence="5">
    <location>
        <begin position="258"/>
        <end position="277"/>
    </location>
</feature>
<protein>
    <submittedName>
        <fullName evidence="6">Unannotated protein</fullName>
    </submittedName>
</protein>
<evidence type="ECO:0000256" key="2">
    <source>
        <dbReference type="ARBA" id="ARBA00022692"/>
    </source>
</evidence>
<gene>
    <name evidence="6" type="ORF">UFOPK3554_01084</name>
</gene>
<evidence type="ECO:0000313" key="6">
    <source>
        <dbReference type="EMBL" id="CAB5240842.1"/>
    </source>
</evidence>